<evidence type="ECO:0000313" key="3">
    <source>
        <dbReference type="Proteomes" id="UP001225957"/>
    </source>
</evidence>
<gene>
    <name evidence="2" type="ORF">QLQ83_05815</name>
</gene>
<comment type="caution">
    <text evidence="2">The sequence shown here is derived from an EMBL/GenBank/DDBJ whole genome shotgun (WGS) entry which is preliminary data.</text>
</comment>
<organism evidence="2 3">
    <name type="scientific">Halomonas rhizosphaerae</name>
    <dbReference type="NCBI Taxonomy" id="3043296"/>
    <lineage>
        <taxon>Bacteria</taxon>
        <taxon>Pseudomonadati</taxon>
        <taxon>Pseudomonadota</taxon>
        <taxon>Gammaproteobacteria</taxon>
        <taxon>Oceanospirillales</taxon>
        <taxon>Halomonadaceae</taxon>
        <taxon>Halomonas</taxon>
    </lineage>
</organism>
<feature type="compositionally biased region" description="Polar residues" evidence="1">
    <location>
        <begin position="37"/>
        <end position="46"/>
    </location>
</feature>
<proteinExistence type="predicted"/>
<evidence type="ECO:0000256" key="1">
    <source>
        <dbReference type="SAM" id="MobiDB-lite"/>
    </source>
</evidence>
<accession>A0ABT6UXA3</accession>
<reference evidence="2 3" key="1">
    <citation type="submission" date="2023-04" db="EMBL/GenBank/DDBJ databases">
        <title>Halomonas strains isolated from rhizosphere soil.</title>
        <authorList>
            <person name="Xu L."/>
            <person name="Sun J.-Q."/>
        </authorList>
    </citation>
    <scope>NUCLEOTIDE SEQUENCE [LARGE SCALE GENOMIC DNA]</scope>
    <source>
        <strain evidence="2 3">LR5S20</strain>
    </source>
</reference>
<dbReference type="RefSeq" id="WP_282734578.1">
    <property type="nucleotide sequence ID" value="NZ_JASCQP010000018.1"/>
</dbReference>
<keyword evidence="3" id="KW-1185">Reference proteome</keyword>
<name>A0ABT6UXA3_9GAMM</name>
<dbReference type="Proteomes" id="UP001225957">
    <property type="component" value="Unassembled WGS sequence"/>
</dbReference>
<dbReference type="EMBL" id="JASCQP010000018">
    <property type="protein sequence ID" value="MDI5890603.1"/>
    <property type="molecule type" value="Genomic_DNA"/>
</dbReference>
<evidence type="ECO:0000313" key="2">
    <source>
        <dbReference type="EMBL" id="MDI5890603.1"/>
    </source>
</evidence>
<protein>
    <recommendedName>
        <fullName evidence="4">Coat protein</fullName>
    </recommendedName>
</protein>
<feature type="compositionally biased region" description="Basic residues" evidence="1">
    <location>
        <begin position="1"/>
        <end position="17"/>
    </location>
</feature>
<sequence length="46" mass="4999">MAMTKRATRRAAQRPTRRPSQLPRKGGTPAPSVVLAQPTNLTVTEV</sequence>
<evidence type="ECO:0008006" key="4">
    <source>
        <dbReference type="Google" id="ProtNLM"/>
    </source>
</evidence>
<feature type="region of interest" description="Disordered" evidence="1">
    <location>
        <begin position="1"/>
        <end position="46"/>
    </location>
</feature>